<sequence length="432" mass="44912">MSVMHLQPAAPPPEPRAQGGRWHWTRLLSAPHRLAFFAGACAMALTGLWWALALTARAQGWAWPWAVAPLLAHGALLSLAFMPLFIVGFLFTAGPRWLGQPEVPAAVLLRPVLAMVGGGALTLLGVHVHGPLAALGLGLQASGWAKVLWRFAHLVRDSRVPDRVHAQAVLGAGCFGLLAWAGLAAAWALDAPDLARAAVQLALWGFLAPTFAVVSHRMLPFFSASVLPQLEAWRPHWLLSAMGGALAASALVAMADALWGGWPAPLLAAAAGLQAAASGLMLWLAVRWGLLHSLRGKALRLLAMLHGGFVWLGLALGLAAASNGLQALGLPGLGLAPLHALTVGYLGCTLIAMITRVSAGHSGRPLAVDALAWGLYGLLQGTAVARVLAALWPAMGGALTLAAALGWAVVTLAWAGRHGAWLGRPRVDGRPG</sequence>
<dbReference type="AlphaFoldDB" id="A0A437LTH8"/>
<feature type="transmembrane region" description="Helical" evidence="1">
    <location>
        <begin position="298"/>
        <end position="321"/>
    </location>
</feature>
<feature type="transmembrane region" description="Helical" evidence="1">
    <location>
        <begin position="237"/>
        <end position="260"/>
    </location>
</feature>
<dbReference type="Pfam" id="PF05940">
    <property type="entry name" value="NnrS"/>
    <property type="match status" value="1"/>
</dbReference>
<feature type="transmembrane region" description="Helical" evidence="1">
    <location>
        <begin position="72"/>
        <end position="93"/>
    </location>
</feature>
<dbReference type="RefSeq" id="WP_127682173.1">
    <property type="nucleotide sequence ID" value="NZ_SACM01000001.1"/>
</dbReference>
<feature type="transmembrane region" description="Helical" evidence="1">
    <location>
        <begin position="105"/>
        <end position="126"/>
    </location>
</feature>
<comment type="caution">
    <text evidence="2">The sequence shown here is derived from an EMBL/GenBank/DDBJ whole genome shotgun (WGS) entry which is preliminary data.</text>
</comment>
<keyword evidence="1" id="KW-0472">Membrane</keyword>
<reference evidence="2 3" key="1">
    <citation type="submission" date="2019-01" db="EMBL/GenBank/DDBJ databases">
        <authorList>
            <person name="Chen W.-M."/>
        </authorList>
    </citation>
    <scope>NUCLEOTIDE SEQUENCE [LARGE SCALE GENOMIC DNA]</scope>
    <source>
        <strain evidence="2 3">CCP-18</strain>
    </source>
</reference>
<keyword evidence="1" id="KW-0812">Transmembrane</keyword>
<dbReference type="Proteomes" id="UP000288587">
    <property type="component" value="Unassembled WGS sequence"/>
</dbReference>
<gene>
    <name evidence="2" type="ORF">EOD73_07060</name>
</gene>
<feature type="transmembrane region" description="Helical" evidence="1">
    <location>
        <begin position="394"/>
        <end position="416"/>
    </location>
</feature>
<dbReference type="OrthoDB" id="9770040at2"/>
<accession>A0A437LTH8</accession>
<feature type="transmembrane region" description="Helical" evidence="1">
    <location>
        <begin position="366"/>
        <end position="388"/>
    </location>
</feature>
<feature type="transmembrane region" description="Helical" evidence="1">
    <location>
        <begin position="194"/>
        <end position="216"/>
    </location>
</feature>
<feature type="transmembrane region" description="Helical" evidence="1">
    <location>
        <begin position="132"/>
        <end position="152"/>
    </location>
</feature>
<feature type="transmembrane region" description="Helical" evidence="1">
    <location>
        <begin position="34"/>
        <end position="52"/>
    </location>
</feature>
<dbReference type="EMBL" id="SACM01000001">
    <property type="protein sequence ID" value="RVT88719.1"/>
    <property type="molecule type" value="Genomic_DNA"/>
</dbReference>
<feature type="transmembrane region" description="Helical" evidence="1">
    <location>
        <begin position="266"/>
        <end position="286"/>
    </location>
</feature>
<feature type="transmembrane region" description="Helical" evidence="1">
    <location>
        <begin position="333"/>
        <end position="354"/>
    </location>
</feature>
<evidence type="ECO:0000313" key="2">
    <source>
        <dbReference type="EMBL" id="RVT88719.1"/>
    </source>
</evidence>
<keyword evidence="3" id="KW-1185">Reference proteome</keyword>
<dbReference type="InterPro" id="IPR010266">
    <property type="entry name" value="NnrS"/>
</dbReference>
<evidence type="ECO:0000313" key="3">
    <source>
        <dbReference type="Proteomes" id="UP000288587"/>
    </source>
</evidence>
<organism evidence="2 3">
    <name type="scientific">Inhella crocodyli</name>
    <dbReference type="NCBI Taxonomy" id="2499851"/>
    <lineage>
        <taxon>Bacteria</taxon>
        <taxon>Pseudomonadati</taxon>
        <taxon>Pseudomonadota</taxon>
        <taxon>Betaproteobacteria</taxon>
        <taxon>Burkholderiales</taxon>
        <taxon>Sphaerotilaceae</taxon>
        <taxon>Inhella</taxon>
    </lineage>
</organism>
<protein>
    <submittedName>
        <fullName evidence="2">NnrS family protein</fullName>
    </submittedName>
</protein>
<evidence type="ECO:0000256" key="1">
    <source>
        <dbReference type="SAM" id="Phobius"/>
    </source>
</evidence>
<keyword evidence="1" id="KW-1133">Transmembrane helix</keyword>
<proteinExistence type="predicted"/>
<feature type="transmembrane region" description="Helical" evidence="1">
    <location>
        <begin position="164"/>
        <end position="188"/>
    </location>
</feature>
<name>A0A437LTH8_9BURK</name>